<gene>
    <name evidence="1" type="ORF">WDS16_25895</name>
</gene>
<keyword evidence="2" id="KW-1185">Reference proteome</keyword>
<proteinExistence type="predicted"/>
<name>A0ABZ2PHD9_9NOCA</name>
<evidence type="ECO:0000313" key="1">
    <source>
        <dbReference type="EMBL" id="WXG68580.1"/>
    </source>
</evidence>
<organism evidence="1 2">
    <name type="scientific">Rhodococcus sovatensis</name>
    <dbReference type="NCBI Taxonomy" id="1805840"/>
    <lineage>
        <taxon>Bacteria</taxon>
        <taxon>Bacillati</taxon>
        <taxon>Actinomycetota</taxon>
        <taxon>Actinomycetes</taxon>
        <taxon>Mycobacteriales</taxon>
        <taxon>Nocardiaceae</taxon>
        <taxon>Rhodococcus</taxon>
    </lineage>
</organism>
<accession>A0ABZ2PHD9</accession>
<sequence>MRVNGSSGGVDPRRRPFKVLTPAVKVLIDLSVLYPQPPHHSGTFTAEGFDVRTVVPGDLTEWSMTVDGDWIGRVTYQLTSKDRCETVTHWVPSRVLKPLTSKR</sequence>
<evidence type="ECO:0000313" key="2">
    <source>
        <dbReference type="Proteomes" id="UP001432000"/>
    </source>
</evidence>
<protein>
    <submittedName>
        <fullName evidence="1">Uncharacterized protein</fullName>
    </submittedName>
</protein>
<dbReference type="Proteomes" id="UP001432000">
    <property type="component" value="Chromosome"/>
</dbReference>
<dbReference type="RefSeq" id="WP_338888869.1">
    <property type="nucleotide sequence ID" value="NZ_CP147846.1"/>
</dbReference>
<dbReference type="EMBL" id="CP147846">
    <property type="protein sequence ID" value="WXG68580.1"/>
    <property type="molecule type" value="Genomic_DNA"/>
</dbReference>
<reference evidence="1 2" key="1">
    <citation type="submission" date="2024-03" db="EMBL/GenBank/DDBJ databases">
        <title>Natural products discovery in diverse microorganisms through a two-stage MS feature dereplication strategy.</title>
        <authorList>
            <person name="Zhang R."/>
        </authorList>
    </citation>
    <scope>NUCLEOTIDE SEQUENCE [LARGE SCALE GENOMIC DNA]</scope>
    <source>
        <strain evidence="1 2">18930</strain>
    </source>
</reference>